<dbReference type="PANTHER" id="PTHR33108">
    <property type="entry name" value="OS01G0745000 PROTEIN"/>
    <property type="match status" value="1"/>
</dbReference>
<dbReference type="PANTHER" id="PTHR33108:SF14">
    <property type="entry name" value="OS01G0745000 PROTEIN"/>
    <property type="match status" value="1"/>
</dbReference>
<proteinExistence type="predicted"/>
<evidence type="ECO:0000256" key="1">
    <source>
        <dbReference type="SAM" id="MobiDB-lite"/>
    </source>
</evidence>
<organism evidence="2 3">
    <name type="scientific">Stylosanthes scabra</name>
    <dbReference type="NCBI Taxonomy" id="79078"/>
    <lineage>
        <taxon>Eukaryota</taxon>
        <taxon>Viridiplantae</taxon>
        <taxon>Streptophyta</taxon>
        <taxon>Embryophyta</taxon>
        <taxon>Tracheophyta</taxon>
        <taxon>Spermatophyta</taxon>
        <taxon>Magnoliopsida</taxon>
        <taxon>eudicotyledons</taxon>
        <taxon>Gunneridae</taxon>
        <taxon>Pentapetalae</taxon>
        <taxon>rosids</taxon>
        <taxon>fabids</taxon>
        <taxon>Fabales</taxon>
        <taxon>Fabaceae</taxon>
        <taxon>Papilionoideae</taxon>
        <taxon>50 kb inversion clade</taxon>
        <taxon>dalbergioids sensu lato</taxon>
        <taxon>Dalbergieae</taxon>
        <taxon>Pterocarpus clade</taxon>
        <taxon>Stylosanthes</taxon>
    </lineage>
</organism>
<dbReference type="EMBL" id="JASCZI010181352">
    <property type="protein sequence ID" value="MED6182386.1"/>
    <property type="molecule type" value="Genomic_DNA"/>
</dbReference>
<evidence type="ECO:0000313" key="3">
    <source>
        <dbReference type="Proteomes" id="UP001341840"/>
    </source>
</evidence>
<gene>
    <name evidence="2" type="ORF">PIB30_027996</name>
</gene>
<dbReference type="InterPro" id="IPR012876">
    <property type="entry name" value="DUF1677_pln"/>
</dbReference>
<keyword evidence="3" id="KW-1185">Reference proteome</keyword>
<reference evidence="2 3" key="1">
    <citation type="journal article" date="2023" name="Plants (Basel)">
        <title>Bridging the Gap: Combining Genomics and Transcriptomics Approaches to Understand Stylosanthes scabra, an Orphan Legume from the Brazilian Caatinga.</title>
        <authorList>
            <person name="Ferreira-Neto J.R.C."/>
            <person name="da Silva M.D."/>
            <person name="Binneck E."/>
            <person name="de Melo N.F."/>
            <person name="da Silva R.H."/>
            <person name="de Melo A.L.T.M."/>
            <person name="Pandolfi V."/>
            <person name="Bustamante F.O."/>
            <person name="Brasileiro-Vidal A.C."/>
            <person name="Benko-Iseppon A.M."/>
        </authorList>
    </citation>
    <scope>NUCLEOTIDE SEQUENCE [LARGE SCALE GENOMIC DNA]</scope>
    <source>
        <tissue evidence="2">Leaves</tissue>
    </source>
</reference>
<comment type="caution">
    <text evidence="2">The sequence shown here is derived from an EMBL/GenBank/DDBJ whole genome shotgun (WGS) entry which is preliminary data.</text>
</comment>
<feature type="region of interest" description="Disordered" evidence="1">
    <location>
        <begin position="1"/>
        <end position="26"/>
    </location>
</feature>
<dbReference type="Proteomes" id="UP001341840">
    <property type="component" value="Unassembled WGS sequence"/>
</dbReference>
<sequence length="194" mass="22231">MLIHARTDISDVKNKEEEAKKQTHTSRDFIKLEPKAAGNEQQVLRKAVSDVSQEMDKYLKTELEMMKLASIEEVEQAECECCGLKEECTRVYIRQVQERYCGKWVCGLCAEAVQERVLLLERPITSSSNVVAAMEDALNKHKDFCYEYNATTRLNPKLSLTLSMREIAKRSLEKRKLMVKGQSMSKLGRSSSYP</sequence>
<name>A0ABU6W8V3_9FABA</name>
<protein>
    <submittedName>
        <fullName evidence="2">Uncharacterized protein</fullName>
    </submittedName>
</protein>
<dbReference type="Pfam" id="PF07911">
    <property type="entry name" value="DUF1677"/>
    <property type="match status" value="1"/>
</dbReference>
<accession>A0ABU6W8V3</accession>
<evidence type="ECO:0000313" key="2">
    <source>
        <dbReference type="EMBL" id="MED6182386.1"/>
    </source>
</evidence>